<dbReference type="Gene3D" id="3.40.980.10">
    <property type="entry name" value="MoaB/Mog-like domain"/>
    <property type="match status" value="1"/>
</dbReference>
<evidence type="ECO:0000256" key="7">
    <source>
        <dbReference type="ARBA" id="ARBA00023150"/>
    </source>
</evidence>
<keyword evidence="9" id="KW-0479">Metal-binding</keyword>
<evidence type="ECO:0000256" key="5">
    <source>
        <dbReference type="ARBA" id="ARBA00021108"/>
    </source>
</evidence>
<dbReference type="InterPro" id="IPR005110">
    <property type="entry name" value="MoeA_linker/N"/>
</dbReference>
<dbReference type="Pfam" id="PF03453">
    <property type="entry name" value="MoeA_N"/>
    <property type="match status" value="1"/>
</dbReference>
<dbReference type="Gene3D" id="2.170.190.11">
    <property type="entry name" value="Molybdopterin biosynthesis moea protein, domain 3"/>
    <property type="match status" value="1"/>
</dbReference>
<dbReference type="SMART" id="SM00852">
    <property type="entry name" value="MoCF_biosynth"/>
    <property type="match status" value="1"/>
</dbReference>
<protein>
    <recommendedName>
        <fullName evidence="5 9">Molybdopterin molybdenumtransferase</fullName>
        <ecNumber evidence="4 9">2.10.1.1</ecNumber>
    </recommendedName>
</protein>
<dbReference type="InterPro" id="IPR036135">
    <property type="entry name" value="MoeA_linker/N_sf"/>
</dbReference>
<dbReference type="InterPro" id="IPR005111">
    <property type="entry name" value="MoeA_C_domain_IV"/>
</dbReference>
<dbReference type="Pfam" id="PF00994">
    <property type="entry name" value="MoCF_biosynth"/>
    <property type="match status" value="1"/>
</dbReference>
<comment type="caution">
    <text evidence="11">The sequence shown here is derived from an EMBL/GenBank/DDBJ whole genome shotgun (WGS) entry which is preliminary data.</text>
</comment>
<sequence>MVEIRKPIQVAEAVRLVMEHVTKLGTEIVPLENAYGRVLAEPIIAKHDVPPFDRSPYDGFAIRALDSEGASGNNRLPFHVIGEIGAGHIGDRPIGEKEAYRIMTGAQIPENADAVVMFEQTVESGNGFTLRKPFEVGENISFKGEDCKKGEQLIEAGTLIHPGTIALLATFGYAYVEVAIKPVVGILSTGTELLDVADELEPGKIRNSNGPMIRAQLDRMGISYKSYGMAADELDTCAFVVEQALAETDFLITTGGVSVGDYDYLPAIYERLGAKVLFNKVAMRPGSVTTVAALDGKLLFGLSGNPSACFTGFELFTRPAIVGMMGGTNPYMPRMKATLGEDFKKPNPFTRFVRASWGFTEQGVVAVPAGFNKSSAVSSIARGNCIIVLPSGTRGFATSDEVDILLLGSELGVSEWTL</sequence>
<evidence type="ECO:0000256" key="8">
    <source>
        <dbReference type="ARBA" id="ARBA00047317"/>
    </source>
</evidence>
<keyword evidence="6 9" id="KW-0500">Molybdenum</keyword>
<dbReference type="SUPFAM" id="SSF63882">
    <property type="entry name" value="MoeA N-terminal region -like"/>
    <property type="match status" value="1"/>
</dbReference>
<dbReference type="NCBIfam" id="TIGR00177">
    <property type="entry name" value="molyb_syn"/>
    <property type="match status" value="1"/>
</dbReference>
<dbReference type="PANTHER" id="PTHR10192">
    <property type="entry name" value="MOLYBDOPTERIN BIOSYNTHESIS PROTEIN"/>
    <property type="match status" value="1"/>
</dbReference>
<dbReference type="EMBL" id="JACSQN010000010">
    <property type="protein sequence ID" value="MBD7985248.1"/>
    <property type="molecule type" value="Genomic_DNA"/>
</dbReference>
<dbReference type="InterPro" id="IPR001453">
    <property type="entry name" value="MoaB/Mog_dom"/>
</dbReference>
<comment type="cofactor">
    <cofactor evidence="9">
        <name>Mg(2+)</name>
        <dbReference type="ChEBI" id="CHEBI:18420"/>
    </cofactor>
</comment>
<accession>A0ABR8UB33</accession>
<dbReference type="InterPro" id="IPR036425">
    <property type="entry name" value="MoaB/Mog-like_dom_sf"/>
</dbReference>
<feature type="domain" description="MoaB/Mog" evidence="10">
    <location>
        <begin position="185"/>
        <end position="323"/>
    </location>
</feature>
<dbReference type="CDD" id="cd00887">
    <property type="entry name" value="MoeA"/>
    <property type="match status" value="1"/>
</dbReference>
<evidence type="ECO:0000256" key="9">
    <source>
        <dbReference type="RuleBase" id="RU365090"/>
    </source>
</evidence>
<dbReference type="SUPFAM" id="SSF53218">
    <property type="entry name" value="Molybdenum cofactor biosynthesis proteins"/>
    <property type="match status" value="1"/>
</dbReference>
<evidence type="ECO:0000256" key="1">
    <source>
        <dbReference type="ARBA" id="ARBA00002901"/>
    </source>
</evidence>
<dbReference type="NCBIfam" id="NF045515">
    <property type="entry name" value="Glp_gephyrin"/>
    <property type="match status" value="1"/>
</dbReference>
<dbReference type="Gene3D" id="2.40.340.10">
    <property type="entry name" value="MoeA, C-terminal, domain IV"/>
    <property type="match status" value="1"/>
</dbReference>
<evidence type="ECO:0000256" key="3">
    <source>
        <dbReference type="ARBA" id="ARBA00010763"/>
    </source>
</evidence>
<evidence type="ECO:0000256" key="2">
    <source>
        <dbReference type="ARBA" id="ARBA00005046"/>
    </source>
</evidence>
<dbReference type="InterPro" id="IPR038987">
    <property type="entry name" value="MoeA-like"/>
</dbReference>
<dbReference type="InterPro" id="IPR036688">
    <property type="entry name" value="MoeA_C_domain_IV_sf"/>
</dbReference>
<reference evidence="11 12" key="1">
    <citation type="submission" date="2020-08" db="EMBL/GenBank/DDBJ databases">
        <title>A Genomic Blueprint of the Chicken Gut Microbiome.</title>
        <authorList>
            <person name="Gilroy R."/>
            <person name="Ravi A."/>
            <person name="Getino M."/>
            <person name="Pursley I."/>
            <person name="Horton D.L."/>
            <person name="Alikhan N.-F."/>
            <person name="Baker D."/>
            <person name="Gharbi K."/>
            <person name="Hall N."/>
            <person name="Watson M."/>
            <person name="Adriaenssens E.M."/>
            <person name="Foster-Nyarko E."/>
            <person name="Jarju S."/>
            <person name="Secka A."/>
            <person name="Antonio M."/>
            <person name="Oren A."/>
            <person name="Chaudhuri R."/>
            <person name="La Ragione R.M."/>
            <person name="Hildebrand F."/>
            <person name="Pallen M.J."/>
        </authorList>
    </citation>
    <scope>NUCLEOTIDE SEQUENCE [LARGE SCALE GENOMIC DNA]</scope>
    <source>
        <strain evidence="11 12">Sa2YVA2</strain>
    </source>
</reference>
<comment type="pathway">
    <text evidence="2 9">Cofactor biosynthesis; molybdopterin biosynthesis.</text>
</comment>
<gene>
    <name evidence="11" type="ORF">H9649_11675</name>
</gene>
<dbReference type="Proteomes" id="UP000626786">
    <property type="component" value="Unassembled WGS sequence"/>
</dbReference>
<comment type="similarity">
    <text evidence="3 9">Belongs to the MoeA family.</text>
</comment>
<proteinExistence type="inferred from homology"/>
<dbReference type="RefSeq" id="WP_191695074.1">
    <property type="nucleotide sequence ID" value="NZ_JACSQN010000010.1"/>
</dbReference>
<dbReference type="Gene3D" id="3.90.105.10">
    <property type="entry name" value="Molybdopterin biosynthesis moea protein, domain 2"/>
    <property type="match status" value="1"/>
</dbReference>
<dbReference type="EC" id="2.10.1.1" evidence="4 9"/>
<dbReference type="Pfam" id="PF03454">
    <property type="entry name" value="MoeA_C"/>
    <property type="match status" value="1"/>
</dbReference>
<name>A0ABR8UB33_9BACL</name>
<keyword evidence="12" id="KW-1185">Reference proteome</keyword>
<comment type="catalytic activity">
    <reaction evidence="8">
        <text>adenylyl-molybdopterin + molybdate = Mo-molybdopterin + AMP + H(+)</text>
        <dbReference type="Rhea" id="RHEA:35047"/>
        <dbReference type="ChEBI" id="CHEBI:15378"/>
        <dbReference type="ChEBI" id="CHEBI:36264"/>
        <dbReference type="ChEBI" id="CHEBI:62727"/>
        <dbReference type="ChEBI" id="CHEBI:71302"/>
        <dbReference type="ChEBI" id="CHEBI:456215"/>
        <dbReference type="EC" id="2.10.1.1"/>
    </reaction>
</comment>
<keyword evidence="9" id="KW-0808">Transferase</keyword>
<organism evidence="11 12">
    <name type="scientific">Sporosarcina quadrami</name>
    <dbReference type="NCBI Taxonomy" id="2762234"/>
    <lineage>
        <taxon>Bacteria</taxon>
        <taxon>Bacillati</taxon>
        <taxon>Bacillota</taxon>
        <taxon>Bacilli</taxon>
        <taxon>Bacillales</taxon>
        <taxon>Caryophanaceae</taxon>
        <taxon>Sporosarcina</taxon>
    </lineage>
</organism>
<evidence type="ECO:0000256" key="6">
    <source>
        <dbReference type="ARBA" id="ARBA00022505"/>
    </source>
</evidence>
<dbReference type="SUPFAM" id="SSF63867">
    <property type="entry name" value="MoeA C-terminal domain-like"/>
    <property type="match status" value="1"/>
</dbReference>
<evidence type="ECO:0000256" key="4">
    <source>
        <dbReference type="ARBA" id="ARBA00013269"/>
    </source>
</evidence>
<evidence type="ECO:0000259" key="10">
    <source>
        <dbReference type="SMART" id="SM00852"/>
    </source>
</evidence>
<keyword evidence="9" id="KW-0460">Magnesium</keyword>
<comment type="function">
    <text evidence="1 9">Catalyzes the insertion of molybdate into adenylated molybdopterin with the concomitant release of AMP.</text>
</comment>
<keyword evidence="7 9" id="KW-0501">Molybdenum cofactor biosynthesis</keyword>
<dbReference type="PANTHER" id="PTHR10192:SF5">
    <property type="entry name" value="GEPHYRIN"/>
    <property type="match status" value="1"/>
</dbReference>
<evidence type="ECO:0000313" key="11">
    <source>
        <dbReference type="EMBL" id="MBD7985248.1"/>
    </source>
</evidence>
<evidence type="ECO:0000313" key="12">
    <source>
        <dbReference type="Proteomes" id="UP000626786"/>
    </source>
</evidence>